<dbReference type="EMBL" id="LAZR01040365">
    <property type="protein sequence ID" value="KKL14664.1"/>
    <property type="molecule type" value="Genomic_DNA"/>
</dbReference>
<gene>
    <name evidence="2" type="ORF">LCGC14_2513370</name>
</gene>
<feature type="compositionally biased region" description="Basic residues" evidence="1">
    <location>
        <begin position="1"/>
        <end position="10"/>
    </location>
</feature>
<organism evidence="2">
    <name type="scientific">marine sediment metagenome</name>
    <dbReference type="NCBI Taxonomy" id="412755"/>
    <lineage>
        <taxon>unclassified sequences</taxon>
        <taxon>metagenomes</taxon>
        <taxon>ecological metagenomes</taxon>
    </lineage>
</organism>
<proteinExistence type="predicted"/>
<comment type="caution">
    <text evidence="2">The sequence shown here is derived from an EMBL/GenBank/DDBJ whole genome shotgun (WGS) entry which is preliminary data.</text>
</comment>
<name>A0A0F9AYD9_9ZZZZ</name>
<evidence type="ECO:0000313" key="2">
    <source>
        <dbReference type="EMBL" id="KKL14664.1"/>
    </source>
</evidence>
<feature type="non-terminal residue" evidence="2">
    <location>
        <position position="31"/>
    </location>
</feature>
<reference evidence="2" key="1">
    <citation type="journal article" date="2015" name="Nature">
        <title>Complex archaea that bridge the gap between prokaryotes and eukaryotes.</title>
        <authorList>
            <person name="Spang A."/>
            <person name="Saw J.H."/>
            <person name="Jorgensen S.L."/>
            <person name="Zaremba-Niedzwiedzka K."/>
            <person name="Martijn J."/>
            <person name="Lind A.E."/>
            <person name="van Eijk R."/>
            <person name="Schleper C."/>
            <person name="Guy L."/>
            <person name="Ettema T.J."/>
        </authorList>
    </citation>
    <scope>NUCLEOTIDE SEQUENCE</scope>
</reference>
<protein>
    <submittedName>
        <fullName evidence="2">Uncharacterized protein</fullName>
    </submittedName>
</protein>
<evidence type="ECO:0000256" key="1">
    <source>
        <dbReference type="SAM" id="MobiDB-lite"/>
    </source>
</evidence>
<dbReference type="AlphaFoldDB" id="A0A0F9AYD9"/>
<accession>A0A0F9AYD9</accession>
<sequence length="31" mass="3409">MSRQIIRFKSRNINLPEATAIGPHDSGPSNT</sequence>
<feature type="region of interest" description="Disordered" evidence="1">
    <location>
        <begin position="1"/>
        <end position="31"/>
    </location>
</feature>